<feature type="compositionally biased region" description="Basic and acidic residues" evidence="1">
    <location>
        <begin position="738"/>
        <end position="750"/>
    </location>
</feature>
<feature type="region of interest" description="Disordered" evidence="1">
    <location>
        <begin position="312"/>
        <end position="334"/>
    </location>
</feature>
<dbReference type="AlphaFoldDB" id="M5FZP7"/>
<feature type="compositionally biased region" description="Polar residues" evidence="1">
    <location>
        <begin position="47"/>
        <end position="66"/>
    </location>
</feature>
<feature type="compositionally biased region" description="Polar residues" evidence="1">
    <location>
        <begin position="708"/>
        <end position="717"/>
    </location>
</feature>
<name>M5FZP7_DACPD</name>
<feature type="compositionally biased region" description="Pro residues" evidence="1">
    <location>
        <begin position="936"/>
        <end position="947"/>
    </location>
</feature>
<feature type="region of interest" description="Disordered" evidence="1">
    <location>
        <begin position="375"/>
        <end position="440"/>
    </location>
</feature>
<feature type="compositionally biased region" description="Low complexity" evidence="1">
    <location>
        <begin position="926"/>
        <end position="935"/>
    </location>
</feature>
<feature type="compositionally biased region" description="Basic and acidic residues" evidence="1">
    <location>
        <begin position="660"/>
        <end position="670"/>
    </location>
</feature>
<feature type="compositionally biased region" description="Basic and acidic residues" evidence="1">
    <location>
        <begin position="694"/>
        <end position="706"/>
    </location>
</feature>
<accession>M5FZP7</accession>
<feature type="compositionally biased region" description="Basic and acidic residues" evidence="1">
    <location>
        <begin position="530"/>
        <end position="569"/>
    </location>
</feature>
<evidence type="ECO:0000313" key="2">
    <source>
        <dbReference type="EMBL" id="EJU03496.1"/>
    </source>
</evidence>
<feature type="compositionally biased region" description="Polar residues" evidence="1">
    <location>
        <begin position="156"/>
        <end position="167"/>
    </location>
</feature>
<evidence type="ECO:0000313" key="3">
    <source>
        <dbReference type="Proteomes" id="UP000030653"/>
    </source>
</evidence>
<feature type="compositionally biased region" description="Polar residues" evidence="1">
    <location>
        <begin position="798"/>
        <end position="807"/>
    </location>
</feature>
<feature type="region of interest" description="Disordered" evidence="1">
    <location>
        <begin position="1"/>
        <end position="29"/>
    </location>
</feature>
<dbReference type="OMA" id="WRVEGEP"/>
<gene>
    <name evidence="2" type="ORF">DACRYDRAFT_114887</name>
</gene>
<reference evidence="2 3" key="1">
    <citation type="journal article" date="2012" name="Science">
        <title>The Paleozoic origin of enzymatic lignin decomposition reconstructed from 31 fungal genomes.</title>
        <authorList>
            <person name="Floudas D."/>
            <person name="Binder M."/>
            <person name="Riley R."/>
            <person name="Barry K."/>
            <person name="Blanchette R.A."/>
            <person name="Henrissat B."/>
            <person name="Martinez A.T."/>
            <person name="Otillar R."/>
            <person name="Spatafora J.W."/>
            <person name="Yadav J.S."/>
            <person name="Aerts A."/>
            <person name="Benoit I."/>
            <person name="Boyd A."/>
            <person name="Carlson A."/>
            <person name="Copeland A."/>
            <person name="Coutinho P.M."/>
            <person name="de Vries R.P."/>
            <person name="Ferreira P."/>
            <person name="Findley K."/>
            <person name="Foster B."/>
            <person name="Gaskell J."/>
            <person name="Glotzer D."/>
            <person name="Gorecki P."/>
            <person name="Heitman J."/>
            <person name="Hesse C."/>
            <person name="Hori C."/>
            <person name="Igarashi K."/>
            <person name="Jurgens J.A."/>
            <person name="Kallen N."/>
            <person name="Kersten P."/>
            <person name="Kohler A."/>
            <person name="Kuees U."/>
            <person name="Kumar T.K.A."/>
            <person name="Kuo A."/>
            <person name="LaButti K."/>
            <person name="Larrondo L.F."/>
            <person name="Lindquist E."/>
            <person name="Ling A."/>
            <person name="Lombard V."/>
            <person name="Lucas S."/>
            <person name="Lundell T."/>
            <person name="Martin R."/>
            <person name="McLaughlin D.J."/>
            <person name="Morgenstern I."/>
            <person name="Morin E."/>
            <person name="Murat C."/>
            <person name="Nagy L.G."/>
            <person name="Nolan M."/>
            <person name="Ohm R.A."/>
            <person name="Patyshakuliyeva A."/>
            <person name="Rokas A."/>
            <person name="Ruiz-Duenas F.J."/>
            <person name="Sabat G."/>
            <person name="Salamov A."/>
            <person name="Samejima M."/>
            <person name="Schmutz J."/>
            <person name="Slot J.C."/>
            <person name="St John F."/>
            <person name="Stenlid J."/>
            <person name="Sun H."/>
            <person name="Sun S."/>
            <person name="Syed K."/>
            <person name="Tsang A."/>
            <person name="Wiebenga A."/>
            <person name="Young D."/>
            <person name="Pisabarro A."/>
            <person name="Eastwood D.C."/>
            <person name="Martin F."/>
            <person name="Cullen D."/>
            <person name="Grigoriev I.V."/>
            <person name="Hibbett D.S."/>
        </authorList>
    </citation>
    <scope>NUCLEOTIDE SEQUENCE [LARGE SCALE GENOMIC DNA]</scope>
    <source>
        <strain evidence="2 3">DJM-731 SS1</strain>
    </source>
</reference>
<feature type="compositionally biased region" description="Polar residues" evidence="1">
    <location>
        <begin position="312"/>
        <end position="333"/>
    </location>
</feature>
<dbReference type="RefSeq" id="XP_040630390.1">
    <property type="nucleotide sequence ID" value="XM_040769901.1"/>
</dbReference>
<dbReference type="HOGENOM" id="CLU_300900_0_0_1"/>
<dbReference type="Proteomes" id="UP000030653">
    <property type="component" value="Unassembled WGS sequence"/>
</dbReference>
<dbReference type="GeneID" id="63684963"/>
<dbReference type="EMBL" id="JH795859">
    <property type="protein sequence ID" value="EJU03496.1"/>
    <property type="molecule type" value="Genomic_DNA"/>
</dbReference>
<feature type="compositionally biased region" description="Basic and acidic residues" evidence="1">
    <location>
        <begin position="106"/>
        <end position="115"/>
    </location>
</feature>
<evidence type="ECO:0000256" key="1">
    <source>
        <dbReference type="SAM" id="MobiDB-lite"/>
    </source>
</evidence>
<feature type="compositionally biased region" description="Basic residues" evidence="1">
    <location>
        <begin position="836"/>
        <end position="848"/>
    </location>
</feature>
<feature type="compositionally biased region" description="Pro residues" evidence="1">
    <location>
        <begin position="599"/>
        <end position="608"/>
    </location>
</feature>
<proteinExistence type="predicted"/>
<feature type="compositionally biased region" description="Polar residues" evidence="1">
    <location>
        <begin position="121"/>
        <end position="147"/>
    </location>
</feature>
<feature type="region of interest" description="Disordered" evidence="1">
    <location>
        <begin position="471"/>
        <end position="964"/>
    </location>
</feature>
<feature type="compositionally biased region" description="Polar residues" evidence="1">
    <location>
        <begin position="1"/>
        <end position="10"/>
    </location>
</feature>
<feature type="compositionally biased region" description="Polar residues" evidence="1">
    <location>
        <begin position="867"/>
        <end position="889"/>
    </location>
</feature>
<feature type="compositionally biased region" description="Basic and acidic residues" evidence="1">
    <location>
        <begin position="67"/>
        <end position="80"/>
    </location>
</feature>
<feature type="region of interest" description="Disordered" evidence="1">
    <location>
        <begin position="224"/>
        <end position="243"/>
    </location>
</feature>
<protein>
    <submittedName>
        <fullName evidence="2">Uncharacterized protein</fullName>
    </submittedName>
</protein>
<sequence>MLALQMSQFLSKLDKPTDPPTTPLSTSNHLNVQFHFERMDSTTRHSISLSDYTSPDDSKVSVTVCTDTRKETSNKSDIDPRRRKPQSNHMRRPSTAPASSQMMQHKRTDSSDRSFLELLSGPSTPGSRVNGQSGATFRNTRSATTPSEDWRVEGEPTSSRSTTQKASLPSLVVNKYPPRPHSGAPHLSASSRNMITFDRIVDSSARAAITRSVVSPSMANLNTIPGSNRASHSRRTSSLSLGGGGIQHIVSMGSSMDFGKFMPQTTTSPRSASFNTVGRVASPVDVKRLLTKPATPVGNYSGGNVGRTEDVSTLLSSPTTPLFGSEAPSSPRSSEIRVHQVLQSESTPQSLRTHVSPWTSATAYEEVTKAQPVPEIGQHTTTNARIIRPTTRGREHAGLHTYSSGGEGIGESPQPKQLKRSSSTRPGDRNGNGKRSSTFIKTDGYLSESCVRLPKVQTALTPAAAVALAYRSQSRTGHREERAVVDPKVAPWESQPDLPVQLPTPAPSEWGDLCTPSGFRRLGRKLSLKRSGDEQPHVPTREEARQRARSFDQPRPRDLPGKTSLDAKRPNITKSVAPPTKTTQVVSAPQLSTPEPRTKPPARPPTPAELPASEEHKRRPSFGQQIGGFVRKLSNPNLRTTRKEKEISSMPPVPPLPTLLKEKAELETPVRGKTVRVPPVPAIPIRLTRGSPVSDRDHEEDKKADESALQSAGNSVESLVAFPQESPFTPKSTPLRTSQEKEADRHQKDLARRKRNNSPPHQLDIQISPVTVPETPVRHPGRSRRRPSVKEVLDPAVSKNQEQTTQPAPARRKGDPPPPEPILGPVLSEEEEQAQARRRRASKARREKVHNLSISVSDPRSFGVQAVSHQRSPSLGSTTPRPTGMTSPGLTGRTCSEGDATPFGERKSLYTVAGVFPPPRSASINTPSPSTTTPAKPSPSPMSPPSSTPSMALKSMKIPGGKVPLSEHQKAELWEELLRRCEEAGGTLLLKGAE</sequence>
<feature type="compositionally biased region" description="Polar residues" evidence="1">
    <location>
        <begin position="726"/>
        <end position="737"/>
    </location>
</feature>
<feature type="compositionally biased region" description="Polar residues" evidence="1">
    <location>
        <begin position="580"/>
        <end position="592"/>
    </location>
</feature>
<keyword evidence="3" id="KW-1185">Reference proteome</keyword>
<feature type="region of interest" description="Disordered" evidence="1">
    <location>
        <begin position="47"/>
        <end position="190"/>
    </location>
</feature>
<organism evidence="2 3">
    <name type="scientific">Dacryopinax primogenitus (strain DJM 731)</name>
    <name type="common">Brown rot fungus</name>
    <dbReference type="NCBI Taxonomy" id="1858805"/>
    <lineage>
        <taxon>Eukaryota</taxon>
        <taxon>Fungi</taxon>
        <taxon>Dikarya</taxon>
        <taxon>Basidiomycota</taxon>
        <taxon>Agaricomycotina</taxon>
        <taxon>Dacrymycetes</taxon>
        <taxon>Dacrymycetales</taxon>
        <taxon>Dacrymycetaceae</taxon>
        <taxon>Dacryopinax</taxon>
    </lineage>
</organism>
<feature type="compositionally biased region" description="Basic residues" evidence="1">
    <location>
        <begin position="81"/>
        <end position="92"/>
    </location>
</feature>
<dbReference type="OrthoDB" id="3364707at2759"/>